<reference evidence="2 3" key="1">
    <citation type="submission" date="2011-11" db="EMBL/GenBank/DDBJ databases">
        <title>Improved High-Quality Draft sequence of Beggiatoa alba B18lD.</title>
        <authorList>
            <consortium name="US DOE Joint Genome Institute"/>
            <person name="Lucas S."/>
            <person name="Han J."/>
            <person name="Lapidus A."/>
            <person name="Cheng J.-F."/>
            <person name="Goodwin L."/>
            <person name="Pitluck S."/>
            <person name="Peters L."/>
            <person name="Mikhailova N."/>
            <person name="Held B."/>
            <person name="Detter J.C."/>
            <person name="Han C."/>
            <person name="Tapia R."/>
            <person name="Land M."/>
            <person name="Hauser L."/>
            <person name="Kyrpides N."/>
            <person name="Ivanova N."/>
            <person name="Pagani I."/>
            <person name="Samuel K."/>
            <person name="Teske A."/>
            <person name="Mueller J."/>
            <person name="Woyke T."/>
        </authorList>
    </citation>
    <scope>NUCLEOTIDE SEQUENCE [LARGE SCALE GENOMIC DNA]</scope>
    <source>
        <strain evidence="2 3">B18LD</strain>
    </source>
</reference>
<accession>I3CDU4</accession>
<dbReference type="STRING" id="395493.BegalDRAFT_0879"/>
<evidence type="ECO:0000313" key="3">
    <source>
        <dbReference type="Proteomes" id="UP000005744"/>
    </source>
</evidence>
<dbReference type="AlphaFoldDB" id="I3CDU4"/>
<dbReference type="SUPFAM" id="SSF81901">
    <property type="entry name" value="HCP-like"/>
    <property type="match status" value="1"/>
</dbReference>
<dbReference type="SUPFAM" id="SSF48452">
    <property type="entry name" value="TPR-like"/>
    <property type="match status" value="1"/>
</dbReference>
<feature type="domain" description="CHAT" evidence="1">
    <location>
        <begin position="778"/>
        <end position="1071"/>
    </location>
</feature>
<dbReference type="Pfam" id="PF12770">
    <property type="entry name" value="CHAT"/>
    <property type="match status" value="1"/>
</dbReference>
<name>I3CDU4_9GAMM</name>
<proteinExistence type="predicted"/>
<dbReference type="InterPro" id="IPR024983">
    <property type="entry name" value="CHAT_dom"/>
</dbReference>
<dbReference type="InterPro" id="IPR011990">
    <property type="entry name" value="TPR-like_helical_dom_sf"/>
</dbReference>
<dbReference type="EMBL" id="JH600070">
    <property type="protein sequence ID" value="EIJ41787.1"/>
    <property type="molecule type" value="Genomic_DNA"/>
</dbReference>
<evidence type="ECO:0000259" key="1">
    <source>
        <dbReference type="Pfam" id="PF12770"/>
    </source>
</evidence>
<dbReference type="Gene3D" id="1.25.40.10">
    <property type="entry name" value="Tetratricopeptide repeat domain"/>
    <property type="match status" value="3"/>
</dbReference>
<protein>
    <recommendedName>
        <fullName evidence="1">CHAT domain-containing protein</fullName>
    </recommendedName>
</protein>
<keyword evidence="3" id="KW-1185">Reference proteome</keyword>
<dbReference type="HOGENOM" id="CLU_001305_0_0_6"/>
<dbReference type="eggNOG" id="COG4995">
    <property type="taxonomic scope" value="Bacteria"/>
</dbReference>
<organism evidence="2 3">
    <name type="scientific">Beggiatoa alba B18LD</name>
    <dbReference type="NCBI Taxonomy" id="395493"/>
    <lineage>
        <taxon>Bacteria</taxon>
        <taxon>Pseudomonadati</taxon>
        <taxon>Pseudomonadota</taxon>
        <taxon>Gammaproteobacteria</taxon>
        <taxon>Thiotrichales</taxon>
        <taxon>Thiotrichaceae</taxon>
        <taxon>Beggiatoa</taxon>
    </lineage>
</organism>
<sequence>MDERLIEAVKAFLQVSSNEELGQVLQAFPELLTQETEINAIFEFGIAQARGINEIEKAEFFEQRHQMLKKIQQNFAQQNNNPFISFIQQAQTAEQQYLRTSDRNSLDRAIQAWEHILQHPEFEKMGADFKLRVLNDSAITYSRRYRARGQLADLNTALRAWEFAVANTPPDSPDLPSMFNNLGNGLSNRYSRSGELADLQVGIEAYQQATDKTPPDSPDLPSRLNNLGTGLRNRYSRSGELADLQAGIKAFQQAIEKTPPNSPELSGYLNNLGAGLTDRYSHSGELADLQAGIVAYQQAIEKTPPDSPDLPSRLNNLGTGLRDRYSRSGELADLQAGIAAFQQAIDKTPPDSPDLPSLLNNLGNGLRDRYSRSGELADLQAGIAAFQQAIEKTLPDSLVLPAMFNNLGIGLTNLYSHSGELADLQAGIEAYQQAIEKTPPDSPDLPSRLNNLGNGLRDRYSHSRELADLQAGIAAFQQAIEKTPPNSPKLSGYLNNLGAGLRYHYSRSGELADLQAGIAAFQQAVGLGEKHSIADWLTSARNWLNWAFERNSWTEIEEAYPALQKASKQLVEKQLLREHQEAFLQDTQGIAVKVAYARIQTGQLEKAVEALEQGVARLLSNALARSNADLTQLQQDSPELYERYQESLQAVNTTQRFYQNATDDLREKAQSDWQTAEKQFNELLENIRQLQGHENFLLIATDINTVKQVSQQQPLIYVFFTEKGGYALNVFQGQIQAIALPELTNTVLSEKVNSYFQAYNKRKENRDAWFNAIETMTTWLYQAVMQLILQNIPTDSQITLIPIGLLNLLPLHAAYATTDNKRRYVLDDYMISYAPNALSLQTARKRTQIPRQKLLAIENPTEDLIACTIEIEALEKYFEERKIFTHEEATQEAVKNALNNDYSVLHFSCHGGAELEDPLKTGLLMAHNEMLTVQDFLNAQLNARLVSLSACETGMIGVKQVEEVVSLPTSLLQAGVACIVSSLWSVDAYSTAFLMIKFYEYFKDKGNEPVIALSKAQQWLRMVTKVELLKLSKTFPTTMQGKIEQQLGECIYSNDKPYEAAYYWAAFYVTGE</sequence>
<gene>
    <name evidence="2" type="ORF">BegalDRAFT_0879</name>
</gene>
<evidence type="ECO:0000313" key="2">
    <source>
        <dbReference type="EMBL" id="EIJ41787.1"/>
    </source>
</evidence>
<dbReference type="Proteomes" id="UP000005744">
    <property type="component" value="Unassembled WGS sequence"/>
</dbReference>
<dbReference type="eggNOG" id="COG0457">
    <property type="taxonomic scope" value="Bacteria"/>
</dbReference>